<keyword evidence="1" id="KW-0812">Transmembrane</keyword>
<organism evidence="2">
    <name type="scientific">Salmonella enterica</name>
    <name type="common">Salmonella choleraesuis</name>
    <dbReference type="NCBI Taxonomy" id="28901"/>
    <lineage>
        <taxon>Bacteria</taxon>
        <taxon>Pseudomonadati</taxon>
        <taxon>Pseudomonadota</taxon>
        <taxon>Gammaproteobacteria</taxon>
        <taxon>Enterobacterales</taxon>
        <taxon>Enterobacteriaceae</taxon>
        <taxon>Salmonella</taxon>
    </lineage>
</organism>
<feature type="transmembrane region" description="Helical" evidence="1">
    <location>
        <begin position="32"/>
        <end position="49"/>
    </location>
</feature>
<dbReference type="EMBL" id="DAAYPZ010000010">
    <property type="protein sequence ID" value="HAG5257493.1"/>
    <property type="molecule type" value="Genomic_DNA"/>
</dbReference>
<feature type="transmembrane region" description="Helical" evidence="1">
    <location>
        <begin position="5"/>
        <end position="26"/>
    </location>
</feature>
<protein>
    <submittedName>
        <fullName evidence="2">Uncharacterized protein</fullName>
    </submittedName>
</protein>
<evidence type="ECO:0000313" key="2">
    <source>
        <dbReference type="EMBL" id="HAG5257493.1"/>
    </source>
</evidence>
<name>A0A764WIZ1_SALER</name>
<reference evidence="2" key="2">
    <citation type="submission" date="2020-02" db="EMBL/GenBank/DDBJ databases">
        <authorList>
            <consortium name="NCBI Pathogen Detection Project"/>
        </authorList>
    </citation>
    <scope>NUCLEOTIDE SEQUENCE</scope>
    <source>
        <strain evidence="2">MA.CK_98/00001034</strain>
    </source>
</reference>
<gene>
    <name evidence="2" type="ORF">G8577_003729</name>
</gene>
<keyword evidence="1" id="KW-1133">Transmembrane helix</keyword>
<keyword evidence="1" id="KW-0472">Membrane</keyword>
<dbReference type="AlphaFoldDB" id="A0A764WIZ1"/>
<accession>A0A764WIZ1</accession>
<reference evidence="2" key="1">
    <citation type="journal article" date="2018" name="Genome Biol.">
        <title>SKESA: strategic k-mer extension for scrupulous assemblies.</title>
        <authorList>
            <person name="Souvorov A."/>
            <person name="Agarwala R."/>
            <person name="Lipman D.J."/>
        </authorList>
    </citation>
    <scope>NUCLEOTIDE SEQUENCE</scope>
    <source>
        <strain evidence="2">MA.CK_98/00001034</strain>
    </source>
</reference>
<comment type="caution">
    <text evidence="2">The sequence shown here is derived from an EMBL/GenBank/DDBJ whole genome shotgun (WGS) entry which is preliminary data.</text>
</comment>
<sequence>MKDIFLIAMAFMTPLLCVIFAGLLAMEAKPGWGWFLFVAALITCLVSLCNSSL</sequence>
<evidence type="ECO:0000256" key="1">
    <source>
        <dbReference type="SAM" id="Phobius"/>
    </source>
</evidence>
<proteinExistence type="predicted"/>